<keyword evidence="2" id="KW-1185">Reference proteome</keyword>
<organism evidence="1 2">
    <name type="scientific">Bacillus thermotolerans</name>
    <name type="common">Quasibacillus thermotolerans</name>
    <dbReference type="NCBI Taxonomy" id="1221996"/>
    <lineage>
        <taxon>Bacteria</taxon>
        <taxon>Bacillati</taxon>
        <taxon>Bacillota</taxon>
        <taxon>Bacilli</taxon>
        <taxon>Bacillales</taxon>
        <taxon>Bacillaceae</taxon>
        <taxon>Bacillus</taxon>
    </lineage>
</organism>
<dbReference type="EMBL" id="JWIR02000050">
    <property type="protein sequence ID" value="KKB37944.1"/>
    <property type="molecule type" value="Genomic_DNA"/>
</dbReference>
<reference evidence="1" key="1">
    <citation type="submission" date="2015-02" db="EMBL/GenBank/DDBJ databases">
        <title>Genome Assembly of Bacillaceae bacterium MTCC 8252.</title>
        <authorList>
            <person name="Verma A."/>
            <person name="Khatri I."/>
            <person name="Mual P."/>
            <person name="Subramanian S."/>
            <person name="Krishnamurthi S."/>
        </authorList>
    </citation>
    <scope>NUCLEOTIDE SEQUENCE [LARGE SCALE GENOMIC DNA]</scope>
    <source>
        <strain evidence="1">MTCC 8252</strain>
    </source>
</reference>
<gene>
    <name evidence="1" type="ORF">QY95_02721</name>
</gene>
<sequence>MQKGMHMPSWYKTYHPYVSPMDPCPPITTKRYSTPPNLYLGFQPPGLEQFTPSAALKAGTLWKYFYDPYYSTREMKKGVRE</sequence>
<protein>
    <submittedName>
        <fullName evidence="1">Polypeptide composition of the spore coat</fullName>
    </submittedName>
</protein>
<dbReference type="AlphaFoldDB" id="A0A0F5HX27"/>
<name>A0A0F5HX27_BACTR</name>
<dbReference type="Proteomes" id="UP000031563">
    <property type="component" value="Unassembled WGS sequence"/>
</dbReference>
<dbReference type="InterPro" id="IPR020256">
    <property type="entry name" value="Spore_coat_CotJA"/>
</dbReference>
<comment type="caution">
    <text evidence="1">The sequence shown here is derived from an EMBL/GenBank/DDBJ whole genome shotgun (WGS) entry which is preliminary data.</text>
</comment>
<dbReference type="STRING" id="1221996.QY95_02721"/>
<dbReference type="Pfam" id="PF11007">
    <property type="entry name" value="CotJA"/>
    <property type="match status" value="1"/>
</dbReference>
<evidence type="ECO:0000313" key="1">
    <source>
        <dbReference type="EMBL" id="KKB37944.1"/>
    </source>
</evidence>
<accession>A0A0F5HX27</accession>
<proteinExistence type="predicted"/>
<evidence type="ECO:0000313" key="2">
    <source>
        <dbReference type="Proteomes" id="UP000031563"/>
    </source>
</evidence>